<accession>A0ACC1D9V0</accession>
<reference evidence="1 2" key="1">
    <citation type="journal article" date="2021" name="Front. Genet.">
        <title>Chromosome-Level Genome Assembly Reveals Significant Gene Expansion in the Toll and IMD Signaling Pathways of Dendrolimus kikuchii.</title>
        <authorList>
            <person name="Zhou J."/>
            <person name="Wu P."/>
            <person name="Xiong Z."/>
            <person name="Liu N."/>
            <person name="Zhao N."/>
            <person name="Ji M."/>
            <person name="Qiu Y."/>
            <person name="Yang B."/>
        </authorList>
    </citation>
    <scope>NUCLEOTIDE SEQUENCE [LARGE SCALE GENOMIC DNA]</scope>
    <source>
        <strain evidence="1">Ann1</strain>
    </source>
</reference>
<organism evidence="1 2">
    <name type="scientific">Dendrolimus kikuchii</name>
    <dbReference type="NCBI Taxonomy" id="765133"/>
    <lineage>
        <taxon>Eukaryota</taxon>
        <taxon>Metazoa</taxon>
        <taxon>Ecdysozoa</taxon>
        <taxon>Arthropoda</taxon>
        <taxon>Hexapoda</taxon>
        <taxon>Insecta</taxon>
        <taxon>Pterygota</taxon>
        <taxon>Neoptera</taxon>
        <taxon>Endopterygota</taxon>
        <taxon>Lepidoptera</taxon>
        <taxon>Glossata</taxon>
        <taxon>Ditrysia</taxon>
        <taxon>Bombycoidea</taxon>
        <taxon>Lasiocampidae</taxon>
        <taxon>Dendrolimus</taxon>
    </lineage>
</organism>
<protein>
    <submittedName>
        <fullName evidence="1">Uncharacterized protein</fullName>
    </submittedName>
</protein>
<comment type="caution">
    <text evidence="1">The sequence shown here is derived from an EMBL/GenBank/DDBJ whole genome shotgun (WGS) entry which is preliminary data.</text>
</comment>
<dbReference type="EMBL" id="CM034392">
    <property type="protein sequence ID" value="KAJ0180436.1"/>
    <property type="molecule type" value="Genomic_DNA"/>
</dbReference>
<sequence>MDSIRPVPASRHSQPGHFIFKELATCSHVFLREDAVRRPLQPPYTGPYQVIERSSDGKTITINLKGKPAVVSVDRVKPAFREQHNTQDVRTPTPPVIMPTPPAAAPLPSFPPPATPVSQPEPYITPKVQYETLTIRRVYLSVHMSRPFFFFFFFL</sequence>
<name>A0ACC1D9V0_9NEOP</name>
<gene>
    <name evidence="1" type="ORF">K1T71_003840</name>
</gene>
<proteinExistence type="predicted"/>
<keyword evidence="2" id="KW-1185">Reference proteome</keyword>
<evidence type="ECO:0000313" key="1">
    <source>
        <dbReference type="EMBL" id="KAJ0180436.1"/>
    </source>
</evidence>
<evidence type="ECO:0000313" key="2">
    <source>
        <dbReference type="Proteomes" id="UP000824533"/>
    </source>
</evidence>
<dbReference type="Proteomes" id="UP000824533">
    <property type="component" value="Linkage Group LG06"/>
</dbReference>